<dbReference type="GO" id="GO:0008716">
    <property type="term" value="F:D-alanine-D-alanine ligase activity"/>
    <property type="evidence" value="ECO:0007669"/>
    <property type="project" value="InterPro"/>
</dbReference>
<dbReference type="GO" id="GO:0046872">
    <property type="term" value="F:metal ion binding"/>
    <property type="evidence" value="ECO:0007669"/>
    <property type="project" value="InterPro"/>
</dbReference>
<keyword evidence="3" id="KW-0547">Nucleotide-binding</keyword>
<sequence length="512" mass="55376">MTEVGPGVERPLRVLHLVGSAVDDFHADLSRLYAGDCLRSTADPAHRSDHVAWVEPGGTWRFPADLSREALAGAPVLTLAQALVRLEELAPDVVVPQMFCRPGMTTYRALVELLGLPMVGNPAEVMALATDKARTRAVVAAAGVAVPDGEVLRPGERPTLLPPVVVKPVDADNSDGVSLVRSEAELAGALEAAFRLGREVLVEAYVPLGREVRCGVLERGEELVCLPLEEYAVDEVTKPVRLADDKLRRDPDGELALVAKSVTHAWIVDPADPADPVVAGVHAAARAAHRALGCRDYSLFDFRIDPDGGVWFLEAGLYCSFARQSVVPTMAEAAGIALRDLFRAALAGAAGRGRGTVPPEWGASARRSPAMGTSDFDLTLQALGAARRNGPESAYRTAYDLLAQRSPAEALEVIEPALEQDPRNTGLRSLRAWAFMMRAQLHKAEAELRGLVEDTPDDLWSRHALGRVLERQSRFQEALPHLRLAAVMSGDLEREVDALRVERLIMTSREND</sequence>
<dbReference type="InterPro" id="IPR011095">
    <property type="entry name" value="Dala_Dala_lig_C"/>
</dbReference>
<organism evidence="5 6">
    <name type="scientific">Microlunatus sagamiharensis</name>
    <dbReference type="NCBI Taxonomy" id="546874"/>
    <lineage>
        <taxon>Bacteria</taxon>
        <taxon>Bacillati</taxon>
        <taxon>Actinomycetota</taxon>
        <taxon>Actinomycetes</taxon>
        <taxon>Propionibacteriales</taxon>
        <taxon>Propionibacteriaceae</taxon>
        <taxon>Microlunatus</taxon>
    </lineage>
</organism>
<evidence type="ECO:0000256" key="3">
    <source>
        <dbReference type="PROSITE-ProRule" id="PRU00409"/>
    </source>
</evidence>
<dbReference type="PROSITE" id="PS50975">
    <property type="entry name" value="ATP_GRASP"/>
    <property type="match status" value="1"/>
</dbReference>
<keyword evidence="6" id="KW-1185">Reference proteome</keyword>
<reference evidence="6" key="1">
    <citation type="submission" date="2016-10" db="EMBL/GenBank/DDBJ databases">
        <authorList>
            <person name="Varghese N."/>
            <person name="Submissions S."/>
        </authorList>
    </citation>
    <scope>NUCLEOTIDE SEQUENCE [LARGE SCALE GENOMIC DNA]</scope>
    <source>
        <strain evidence="6">DSM 21743</strain>
    </source>
</reference>
<evidence type="ECO:0000313" key="6">
    <source>
        <dbReference type="Proteomes" id="UP000198825"/>
    </source>
</evidence>
<proteinExistence type="inferred from homology"/>
<dbReference type="SUPFAM" id="SSF48452">
    <property type="entry name" value="TPR-like"/>
    <property type="match status" value="1"/>
</dbReference>
<keyword evidence="3" id="KW-0067">ATP-binding</keyword>
<dbReference type="Pfam" id="PF07478">
    <property type="entry name" value="Dala_Dala_lig_C"/>
    <property type="match status" value="1"/>
</dbReference>
<evidence type="ECO:0000259" key="4">
    <source>
        <dbReference type="PROSITE" id="PS50975"/>
    </source>
</evidence>
<dbReference type="Gene3D" id="3.30.1490.20">
    <property type="entry name" value="ATP-grasp fold, A domain"/>
    <property type="match status" value="1"/>
</dbReference>
<dbReference type="EMBL" id="LT629799">
    <property type="protein sequence ID" value="SDU83381.1"/>
    <property type="molecule type" value="Genomic_DNA"/>
</dbReference>
<protein>
    <submittedName>
        <fullName evidence="5">D-alanine-D-alanine ligase</fullName>
    </submittedName>
</protein>
<feature type="domain" description="ATP-grasp" evidence="4">
    <location>
        <begin position="136"/>
        <end position="347"/>
    </location>
</feature>
<dbReference type="Pfam" id="PF14559">
    <property type="entry name" value="TPR_19"/>
    <property type="match status" value="1"/>
</dbReference>
<dbReference type="STRING" id="546874.SAMN04488544_0676"/>
<dbReference type="RefSeq" id="WP_197680597.1">
    <property type="nucleotide sequence ID" value="NZ_LT629799.1"/>
</dbReference>
<evidence type="ECO:0000256" key="1">
    <source>
        <dbReference type="ARBA" id="ARBA00010871"/>
    </source>
</evidence>
<name>A0A1H2LS11_9ACTN</name>
<evidence type="ECO:0000256" key="2">
    <source>
        <dbReference type="ARBA" id="ARBA00022598"/>
    </source>
</evidence>
<dbReference type="Gene3D" id="3.30.470.20">
    <property type="entry name" value="ATP-grasp fold, B domain"/>
    <property type="match status" value="1"/>
</dbReference>
<gene>
    <name evidence="5" type="ORF">SAMN04488544_0676</name>
</gene>
<accession>A0A1H2LS11</accession>
<keyword evidence="2 5" id="KW-0436">Ligase</keyword>
<dbReference type="PANTHER" id="PTHR23132:SF23">
    <property type="entry name" value="D-ALANINE--D-ALANINE LIGASE B"/>
    <property type="match status" value="1"/>
</dbReference>
<dbReference type="InterPro" id="IPR013815">
    <property type="entry name" value="ATP_grasp_subdomain_1"/>
</dbReference>
<dbReference type="InterPro" id="IPR011990">
    <property type="entry name" value="TPR-like_helical_dom_sf"/>
</dbReference>
<dbReference type="AlphaFoldDB" id="A0A1H2LS11"/>
<dbReference type="SUPFAM" id="SSF56059">
    <property type="entry name" value="Glutathione synthetase ATP-binding domain-like"/>
    <property type="match status" value="1"/>
</dbReference>
<dbReference type="Proteomes" id="UP000198825">
    <property type="component" value="Chromosome I"/>
</dbReference>
<dbReference type="PANTHER" id="PTHR23132">
    <property type="entry name" value="D-ALANINE--D-ALANINE LIGASE"/>
    <property type="match status" value="1"/>
</dbReference>
<evidence type="ECO:0000313" key="5">
    <source>
        <dbReference type="EMBL" id="SDU83381.1"/>
    </source>
</evidence>
<dbReference type="InterPro" id="IPR011761">
    <property type="entry name" value="ATP-grasp"/>
</dbReference>
<dbReference type="GO" id="GO:0005524">
    <property type="term" value="F:ATP binding"/>
    <property type="evidence" value="ECO:0007669"/>
    <property type="project" value="UniProtKB-UniRule"/>
</dbReference>
<comment type="similarity">
    <text evidence="1">Belongs to the D-alanine--D-alanine ligase family.</text>
</comment>
<dbReference type="Gene3D" id="3.40.50.20">
    <property type="match status" value="1"/>
</dbReference>
<dbReference type="Gene3D" id="1.25.40.10">
    <property type="entry name" value="Tetratricopeptide repeat domain"/>
    <property type="match status" value="1"/>
</dbReference>